<feature type="region of interest" description="Disordered" evidence="12">
    <location>
        <begin position="118"/>
        <end position="203"/>
    </location>
</feature>
<feature type="compositionally biased region" description="Low complexity" evidence="12">
    <location>
        <begin position="144"/>
        <end position="159"/>
    </location>
</feature>
<evidence type="ECO:0000256" key="1">
    <source>
        <dbReference type="ARBA" id="ARBA00004141"/>
    </source>
</evidence>
<dbReference type="OrthoDB" id="10068811at2759"/>
<keyword evidence="2 11" id="KW-0813">Transport</keyword>
<dbReference type="InterPro" id="IPR001873">
    <property type="entry name" value="ENaC"/>
</dbReference>
<dbReference type="PRINTS" id="PR01078">
    <property type="entry name" value="AMINACHANNEL"/>
</dbReference>
<name>A0A914BC44_PATMI</name>
<protein>
    <submittedName>
        <fullName evidence="14">Uncharacterized protein</fullName>
    </submittedName>
</protein>
<dbReference type="PANTHER" id="PTHR11690:SF248">
    <property type="entry name" value="PICKPOCKET 17, ISOFORM A"/>
    <property type="match status" value="1"/>
</dbReference>
<evidence type="ECO:0000313" key="14">
    <source>
        <dbReference type="EnsemblMetazoa" id="XP_038073614.1"/>
    </source>
</evidence>
<feature type="compositionally biased region" description="Low complexity" evidence="12">
    <location>
        <begin position="190"/>
        <end position="203"/>
    </location>
</feature>
<keyword evidence="6" id="KW-0915">Sodium</keyword>
<dbReference type="RefSeq" id="XP_038073614.1">
    <property type="nucleotide sequence ID" value="XM_038217686.1"/>
</dbReference>
<organism evidence="14 15">
    <name type="scientific">Patiria miniata</name>
    <name type="common">Bat star</name>
    <name type="synonym">Asterina miniata</name>
    <dbReference type="NCBI Taxonomy" id="46514"/>
    <lineage>
        <taxon>Eukaryota</taxon>
        <taxon>Metazoa</taxon>
        <taxon>Echinodermata</taxon>
        <taxon>Eleutherozoa</taxon>
        <taxon>Asterozoa</taxon>
        <taxon>Asteroidea</taxon>
        <taxon>Valvatacea</taxon>
        <taxon>Valvatida</taxon>
        <taxon>Asterinidae</taxon>
        <taxon>Patiria</taxon>
    </lineage>
</organism>
<evidence type="ECO:0000256" key="9">
    <source>
        <dbReference type="ARBA" id="ARBA00023201"/>
    </source>
</evidence>
<feature type="transmembrane region" description="Helical" evidence="13">
    <location>
        <begin position="38"/>
        <end position="66"/>
    </location>
</feature>
<dbReference type="Proteomes" id="UP000887568">
    <property type="component" value="Unplaced"/>
</dbReference>
<evidence type="ECO:0000256" key="2">
    <source>
        <dbReference type="ARBA" id="ARBA00022448"/>
    </source>
</evidence>
<dbReference type="Gene3D" id="2.60.470.10">
    <property type="entry name" value="Acid-sensing ion channels like domains"/>
    <property type="match status" value="1"/>
</dbReference>
<evidence type="ECO:0000256" key="8">
    <source>
        <dbReference type="ARBA" id="ARBA00023136"/>
    </source>
</evidence>
<evidence type="ECO:0000256" key="4">
    <source>
        <dbReference type="ARBA" id="ARBA00022692"/>
    </source>
</evidence>
<keyword evidence="8 13" id="KW-0472">Membrane</keyword>
<dbReference type="GO" id="GO:0005886">
    <property type="term" value="C:plasma membrane"/>
    <property type="evidence" value="ECO:0007669"/>
    <property type="project" value="TreeGrafter"/>
</dbReference>
<evidence type="ECO:0000256" key="7">
    <source>
        <dbReference type="ARBA" id="ARBA00023065"/>
    </source>
</evidence>
<reference evidence="14" key="1">
    <citation type="submission" date="2022-11" db="UniProtKB">
        <authorList>
            <consortium name="EnsemblMetazoa"/>
        </authorList>
    </citation>
    <scope>IDENTIFICATION</scope>
</reference>
<feature type="compositionally biased region" description="Polar residues" evidence="12">
    <location>
        <begin position="118"/>
        <end position="137"/>
    </location>
</feature>
<evidence type="ECO:0000256" key="13">
    <source>
        <dbReference type="SAM" id="Phobius"/>
    </source>
</evidence>
<keyword evidence="3 11" id="KW-0894">Sodium channel</keyword>
<comment type="similarity">
    <text evidence="11">Belongs to the amiloride-sensitive sodium channel (TC 1.A.6) family.</text>
</comment>
<proteinExistence type="inferred from homology"/>
<dbReference type="Pfam" id="PF00858">
    <property type="entry name" value="ASC"/>
    <property type="match status" value="1"/>
</dbReference>
<evidence type="ECO:0000256" key="5">
    <source>
        <dbReference type="ARBA" id="ARBA00022989"/>
    </source>
</evidence>
<dbReference type="Gene3D" id="1.10.287.770">
    <property type="entry name" value="YojJ-like"/>
    <property type="match status" value="1"/>
</dbReference>
<evidence type="ECO:0000313" key="15">
    <source>
        <dbReference type="Proteomes" id="UP000887568"/>
    </source>
</evidence>
<keyword evidence="15" id="KW-1185">Reference proteome</keyword>
<keyword evidence="9 11" id="KW-0739">Sodium transport</keyword>
<evidence type="ECO:0000256" key="6">
    <source>
        <dbReference type="ARBA" id="ARBA00023053"/>
    </source>
</evidence>
<keyword evidence="10 11" id="KW-0407">Ion channel</keyword>
<evidence type="ECO:0000256" key="11">
    <source>
        <dbReference type="RuleBase" id="RU000679"/>
    </source>
</evidence>
<keyword evidence="7 11" id="KW-0406">Ion transport</keyword>
<evidence type="ECO:0000256" key="3">
    <source>
        <dbReference type="ARBA" id="ARBA00022461"/>
    </source>
</evidence>
<comment type="subcellular location">
    <subcellularLocation>
        <location evidence="1">Membrane</location>
        <topology evidence="1">Multi-pass membrane protein</topology>
    </subcellularLocation>
</comment>
<evidence type="ECO:0000256" key="12">
    <source>
        <dbReference type="SAM" id="MobiDB-lite"/>
    </source>
</evidence>
<dbReference type="EnsemblMetazoa" id="XM_038217686.1">
    <property type="protein sequence ID" value="XP_038073614.1"/>
    <property type="gene ID" value="LOC119741791"/>
</dbReference>
<evidence type="ECO:0000256" key="10">
    <source>
        <dbReference type="ARBA" id="ARBA00023303"/>
    </source>
</evidence>
<accession>A0A914BC44</accession>
<keyword evidence="5 13" id="KW-1133">Transmembrane helix</keyword>
<sequence>MGSKGETFHGALNTLLETSSAHGLPNIHRSKSQIGKAAWTLLFFGGVTLLIIQVCILFSTFLEFGYSVSLDVRFDRSLDFPAVTVCNINPVRHSKLEMASDGFRELFDVNYMPPQSSFQGNTWQGIPSGQADASKSPASGIGGTAQQAGQQPTTPAAAGAGMGAGPGAPTAAPAPPTDVPTHGMTTMADNGGLTSTSSGSNATTEEGIVGWDAREAGNFFMKQDHDYLKEQRLISHLANLTDDERKDMGHSLRSMLLECQWKGYPCSPRNFTSFYHYKFGNCYTFNSFQFGDSLKTNRPGPLYGLTMELFLEQDEYMPEITEAAGFRLVVHDRDVMPFPEDDGISVAPGSKTAINVRVVTIERLGDPYGNCTQEVTDKGNIFRDRYGVEYSLKACERSCYQKKVIKECECFDPHYPNTLNGTTHPCDIDDDAAQACMSSLEEKYKEGTLNCNCFQRCNETTYLTAASSSLWPSDQFQDKLFRDINDRNNDVREMLRQASPRDWVLKNVAKVEVYFQEFNFQYIKQSPAYLFVNLVSDIGGLLGLWLGLSLLTVFELFEHCGTFLALLASRLYNGLRGNNRRSSKVQNVKIFPEEDPGVSLQNY</sequence>
<dbReference type="GeneID" id="119741791"/>
<keyword evidence="4 11" id="KW-0812">Transmembrane</keyword>
<dbReference type="AlphaFoldDB" id="A0A914BC44"/>
<dbReference type="PANTHER" id="PTHR11690">
    <property type="entry name" value="AMILORIDE-SENSITIVE SODIUM CHANNEL-RELATED"/>
    <property type="match status" value="1"/>
</dbReference>
<dbReference type="OMA" id="MSQAKHN"/>
<dbReference type="GO" id="GO:0015280">
    <property type="term" value="F:ligand-gated sodium channel activity"/>
    <property type="evidence" value="ECO:0007669"/>
    <property type="project" value="TreeGrafter"/>
</dbReference>